<evidence type="ECO:0000256" key="1">
    <source>
        <dbReference type="SAM" id="SignalP"/>
    </source>
</evidence>
<dbReference type="PROSITE" id="PS51272">
    <property type="entry name" value="SLH"/>
    <property type="match status" value="1"/>
</dbReference>
<proteinExistence type="predicted"/>
<dbReference type="InterPro" id="IPR001119">
    <property type="entry name" value="SLH_dom"/>
</dbReference>
<dbReference type="OrthoDB" id="5845122at2"/>
<dbReference type="PANTHER" id="PTHR43308:SF1">
    <property type="entry name" value="OUTER MEMBRANE PROTEIN ALPHA"/>
    <property type="match status" value="1"/>
</dbReference>
<dbReference type="Proteomes" id="UP000192738">
    <property type="component" value="Unassembled WGS sequence"/>
</dbReference>
<dbReference type="InterPro" id="IPR051465">
    <property type="entry name" value="Cell_Envelope_Struct_Comp"/>
</dbReference>
<dbReference type="RefSeq" id="WP_084578350.1">
    <property type="nucleotide sequence ID" value="NZ_CP155572.1"/>
</dbReference>
<reference evidence="3 4" key="1">
    <citation type="submission" date="2017-04" db="EMBL/GenBank/DDBJ databases">
        <authorList>
            <person name="Afonso C.L."/>
            <person name="Miller P.J."/>
            <person name="Scott M.A."/>
            <person name="Spackman E."/>
            <person name="Goraichik I."/>
            <person name="Dimitrov K.M."/>
            <person name="Suarez D.L."/>
            <person name="Swayne D.E."/>
        </authorList>
    </citation>
    <scope>NUCLEOTIDE SEQUENCE [LARGE SCALE GENOMIC DNA]</scope>
    <source>
        <strain evidence="3 4">DSM 5090</strain>
    </source>
</reference>
<protein>
    <submittedName>
        <fullName evidence="3">S-layer homology domain-containing protein</fullName>
    </submittedName>
</protein>
<dbReference type="STRING" id="112901.SAMN04488500_13416"/>
<dbReference type="AlphaFoldDB" id="A0A1W2EXZ7"/>
<feature type="domain" description="SLH" evidence="2">
    <location>
        <begin position="26"/>
        <end position="89"/>
    </location>
</feature>
<keyword evidence="4" id="KW-1185">Reference proteome</keyword>
<gene>
    <name evidence="3" type="ORF">SAMN04488500_13416</name>
</gene>
<organism evidence="3 4">
    <name type="scientific">Sporomusa malonica</name>
    <dbReference type="NCBI Taxonomy" id="112901"/>
    <lineage>
        <taxon>Bacteria</taxon>
        <taxon>Bacillati</taxon>
        <taxon>Bacillota</taxon>
        <taxon>Negativicutes</taxon>
        <taxon>Selenomonadales</taxon>
        <taxon>Sporomusaceae</taxon>
        <taxon>Sporomusa</taxon>
    </lineage>
</organism>
<keyword evidence="1" id="KW-0732">Signal</keyword>
<feature type="chain" id="PRO_5039078459" evidence="1">
    <location>
        <begin position="25"/>
        <end position="455"/>
    </location>
</feature>
<evidence type="ECO:0000313" key="4">
    <source>
        <dbReference type="Proteomes" id="UP000192738"/>
    </source>
</evidence>
<dbReference type="Pfam" id="PF00395">
    <property type="entry name" value="SLH"/>
    <property type="match status" value="1"/>
</dbReference>
<sequence>MRKSIVIAAVLTLLVNIVSTVAAAGPTNPFGDVPAKHWSYAAVNQLKQDGIIDGDGQGTFGGDRTVTRYEMAQMIARAIWNAEKANAENKVLIDKLSAEFTSELTSLGVRVATLEKKSDKITVSGFLHLSDQVWDNSGSFAGHTATTGDTPHPNDGHYPAVGIDLYVNYKINDKWQVKIENEAVRDFRTGGFWTRIPNGDGTYTTIDGTVSGSQRYDQMYAEGLVGATTVKAGRFDYGAAYGLMVTPGRKGINGVQFAVGDQNRTTLTYGYFRQGWTGNATNPYLISNKADNRYAAIEFDAPIAKDLNVKTAYHNLATDGSDTSIVSDNINLWEVGVDKMIGKKLNLFATYGESDANSQNKAYMAGITYGRADLNAPGSYFVTARYLNAEAKASIAPDNYWVSKYDWGLKGPELTSQIIIDKNVDIFLWAASLKPTDGVHTGKLNTVKLGVDFYF</sequence>
<evidence type="ECO:0000259" key="2">
    <source>
        <dbReference type="PROSITE" id="PS51272"/>
    </source>
</evidence>
<feature type="signal peptide" evidence="1">
    <location>
        <begin position="1"/>
        <end position="24"/>
    </location>
</feature>
<name>A0A1W2EXZ7_9FIRM</name>
<accession>A0A1W2EXZ7</accession>
<dbReference type="PANTHER" id="PTHR43308">
    <property type="entry name" value="OUTER MEMBRANE PROTEIN ALPHA-RELATED"/>
    <property type="match status" value="1"/>
</dbReference>
<dbReference type="EMBL" id="FWXI01000034">
    <property type="protein sequence ID" value="SMD14569.1"/>
    <property type="molecule type" value="Genomic_DNA"/>
</dbReference>
<evidence type="ECO:0000313" key="3">
    <source>
        <dbReference type="EMBL" id="SMD14569.1"/>
    </source>
</evidence>